<gene>
    <name evidence="1" type="ORF">N781_09655</name>
</gene>
<dbReference type="STRING" id="1385510.GCA_000425205_03671"/>
<protein>
    <submittedName>
        <fullName evidence="1">Uncharacterized protein</fullName>
    </submittedName>
</protein>
<dbReference type="EMBL" id="AVPE01000026">
    <property type="protein sequence ID" value="KGX88654.1"/>
    <property type="molecule type" value="Genomic_DNA"/>
</dbReference>
<name>A0A0A5G9E3_9BACI</name>
<evidence type="ECO:0000313" key="2">
    <source>
        <dbReference type="Proteomes" id="UP000030528"/>
    </source>
</evidence>
<reference evidence="1 2" key="1">
    <citation type="submission" date="2013-08" db="EMBL/GenBank/DDBJ databases">
        <authorList>
            <person name="Huang J."/>
            <person name="Wang G."/>
        </authorList>
    </citation>
    <scope>NUCLEOTIDE SEQUENCE [LARGE SCALE GENOMIC DNA]</scope>
    <source>
        <strain evidence="1 2">JSM 076056</strain>
    </source>
</reference>
<sequence length="147" mass="16998">MSKLRSVKGMVLIVLVGFILLNLVWFVTTKTHYKPYVEAVPLDVTGVHVMEEEGFTYNVKSPDYLQYTGNLGIVHPDKESALIIWPKLMGEDVYGFRLQKDGEAYEIYLNENLEPFEADERTSELVASKRNEIDEMMSRARKVFRMD</sequence>
<dbReference type="AlphaFoldDB" id="A0A0A5G9E3"/>
<comment type="caution">
    <text evidence="1">The sequence shown here is derived from an EMBL/GenBank/DDBJ whole genome shotgun (WGS) entry which is preliminary data.</text>
</comment>
<dbReference type="RefSeq" id="WP_026801834.1">
    <property type="nucleotide sequence ID" value="NZ_AULI01000026.1"/>
</dbReference>
<dbReference type="eggNOG" id="ENOG502Z7TG">
    <property type="taxonomic scope" value="Bacteria"/>
</dbReference>
<keyword evidence="2" id="KW-1185">Reference proteome</keyword>
<dbReference type="OrthoDB" id="2200065at2"/>
<organism evidence="1 2">
    <name type="scientific">Pontibacillus halophilus JSM 076056 = DSM 19796</name>
    <dbReference type="NCBI Taxonomy" id="1385510"/>
    <lineage>
        <taxon>Bacteria</taxon>
        <taxon>Bacillati</taxon>
        <taxon>Bacillota</taxon>
        <taxon>Bacilli</taxon>
        <taxon>Bacillales</taxon>
        <taxon>Bacillaceae</taxon>
        <taxon>Pontibacillus</taxon>
    </lineage>
</organism>
<evidence type="ECO:0000313" key="1">
    <source>
        <dbReference type="EMBL" id="KGX88654.1"/>
    </source>
</evidence>
<accession>A0A0A5G9E3</accession>
<proteinExistence type="predicted"/>
<dbReference type="Proteomes" id="UP000030528">
    <property type="component" value="Unassembled WGS sequence"/>
</dbReference>